<dbReference type="Pfam" id="PF00535">
    <property type="entry name" value="Glycos_transf_2"/>
    <property type="match status" value="1"/>
</dbReference>
<dbReference type="EMBL" id="PJQD01000021">
    <property type="protein sequence ID" value="POY74803.1"/>
    <property type="molecule type" value="Genomic_DNA"/>
</dbReference>
<evidence type="ECO:0000256" key="12">
    <source>
        <dbReference type="ARBA" id="ARBA00045097"/>
    </source>
</evidence>
<evidence type="ECO:0000256" key="4">
    <source>
        <dbReference type="ARBA" id="ARBA00012583"/>
    </source>
</evidence>
<evidence type="ECO:0000256" key="2">
    <source>
        <dbReference type="ARBA" id="ARBA00004922"/>
    </source>
</evidence>
<evidence type="ECO:0000256" key="6">
    <source>
        <dbReference type="ARBA" id="ARBA00022679"/>
    </source>
</evidence>
<dbReference type="GO" id="GO:0004581">
    <property type="term" value="F:dolichyl-phosphate beta-glucosyltransferase activity"/>
    <property type="evidence" value="ECO:0007669"/>
    <property type="project" value="UniProtKB-EC"/>
</dbReference>
<dbReference type="AlphaFoldDB" id="A0A2S5BDH5"/>
<dbReference type="GO" id="GO:0006487">
    <property type="term" value="P:protein N-linked glycosylation"/>
    <property type="evidence" value="ECO:0007669"/>
    <property type="project" value="TreeGrafter"/>
</dbReference>
<evidence type="ECO:0000256" key="5">
    <source>
        <dbReference type="ARBA" id="ARBA00022676"/>
    </source>
</evidence>
<evidence type="ECO:0000259" key="13">
    <source>
        <dbReference type="Pfam" id="PF00535"/>
    </source>
</evidence>
<dbReference type="STRING" id="741276.A0A2S5BDH5"/>
<organism evidence="14 15">
    <name type="scientific">Rhodotorula taiwanensis</name>
    <dbReference type="NCBI Taxonomy" id="741276"/>
    <lineage>
        <taxon>Eukaryota</taxon>
        <taxon>Fungi</taxon>
        <taxon>Dikarya</taxon>
        <taxon>Basidiomycota</taxon>
        <taxon>Pucciniomycotina</taxon>
        <taxon>Microbotryomycetes</taxon>
        <taxon>Sporidiobolales</taxon>
        <taxon>Sporidiobolaceae</taxon>
        <taxon>Rhodotorula</taxon>
    </lineage>
</organism>
<evidence type="ECO:0000256" key="9">
    <source>
        <dbReference type="ARBA" id="ARBA00022968"/>
    </source>
</evidence>
<reference evidence="14 15" key="1">
    <citation type="journal article" date="2018" name="Front. Microbiol.">
        <title>Prospects for Fungal Bioremediation of Acidic Radioactive Waste Sites: Characterization and Genome Sequence of Rhodotorula taiwanensis MD1149.</title>
        <authorList>
            <person name="Tkavc R."/>
            <person name="Matrosova V.Y."/>
            <person name="Grichenko O.E."/>
            <person name="Gostincar C."/>
            <person name="Volpe R.P."/>
            <person name="Klimenkova P."/>
            <person name="Gaidamakova E.K."/>
            <person name="Zhou C.E."/>
            <person name="Stewart B.J."/>
            <person name="Lyman M.G."/>
            <person name="Malfatti S.A."/>
            <person name="Rubinfeld B."/>
            <person name="Courtot M."/>
            <person name="Singh J."/>
            <person name="Dalgard C.L."/>
            <person name="Hamilton T."/>
            <person name="Frey K.G."/>
            <person name="Gunde-Cimerman N."/>
            <person name="Dugan L."/>
            <person name="Daly M.J."/>
        </authorList>
    </citation>
    <scope>NUCLEOTIDE SEQUENCE [LARGE SCALE GENOMIC DNA]</scope>
    <source>
        <strain evidence="14 15">MD1149</strain>
    </source>
</reference>
<name>A0A2S5BDH5_9BASI</name>
<keyword evidence="7" id="KW-0812">Transmembrane</keyword>
<dbReference type="InterPro" id="IPR029044">
    <property type="entry name" value="Nucleotide-diphossugar_trans"/>
</dbReference>
<dbReference type="InterPro" id="IPR001173">
    <property type="entry name" value="Glyco_trans_2-like"/>
</dbReference>
<dbReference type="PANTHER" id="PTHR10859">
    <property type="entry name" value="GLYCOSYL TRANSFERASE"/>
    <property type="match status" value="1"/>
</dbReference>
<comment type="subcellular location">
    <subcellularLocation>
        <location evidence="1">Endoplasmic reticulum membrane</location>
        <topology evidence="1">Single-pass membrane protein</topology>
    </subcellularLocation>
</comment>
<keyword evidence="8" id="KW-0256">Endoplasmic reticulum</keyword>
<dbReference type="InterPro" id="IPR035518">
    <property type="entry name" value="DPG_synthase"/>
</dbReference>
<keyword evidence="5" id="KW-0328">Glycosyltransferase</keyword>
<dbReference type="EC" id="2.4.1.117" evidence="4"/>
<evidence type="ECO:0000256" key="8">
    <source>
        <dbReference type="ARBA" id="ARBA00022824"/>
    </source>
</evidence>
<comment type="catalytic activity">
    <reaction evidence="12">
        <text>a di-trans,poly-cis-dolichyl phosphate + UDP-alpha-D-glucose = a di-trans,poly-cis-dolichyl beta-D-glucosyl phosphate + UDP</text>
        <dbReference type="Rhea" id="RHEA:15401"/>
        <dbReference type="Rhea" id="RHEA-COMP:19498"/>
        <dbReference type="Rhea" id="RHEA-COMP:19502"/>
        <dbReference type="ChEBI" id="CHEBI:57525"/>
        <dbReference type="ChEBI" id="CHEBI:57683"/>
        <dbReference type="ChEBI" id="CHEBI:58223"/>
        <dbReference type="ChEBI" id="CHEBI:58885"/>
        <dbReference type="EC" id="2.4.1.117"/>
    </reaction>
    <physiologicalReaction direction="left-to-right" evidence="12">
        <dbReference type="Rhea" id="RHEA:15402"/>
    </physiologicalReaction>
</comment>
<evidence type="ECO:0000256" key="3">
    <source>
        <dbReference type="ARBA" id="ARBA00006739"/>
    </source>
</evidence>
<proteinExistence type="inferred from homology"/>
<evidence type="ECO:0000256" key="7">
    <source>
        <dbReference type="ARBA" id="ARBA00022692"/>
    </source>
</evidence>
<dbReference type="Gene3D" id="3.90.550.10">
    <property type="entry name" value="Spore Coat Polysaccharide Biosynthesis Protein SpsA, Chain A"/>
    <property type="match status" value="1"/>
</dbReference>
<feature type="domain" description="Glycosyltransferase 2-like" evidence="13">
    <location>
        <begin position="72"/>
        <end position="191"/>
    </location>
</feature>
<keyword evidence="11" id="KW-0472">Membrane</keyword>
<comment type="similarity">
    <text evidence="3">Belongs to the glycosyltransferase 2 family.</text>
</comment>
<evidence type="ECO:0000256" key="10">
    <source>
        <dbReference type="ARBA" id="ARBA00022989"/>
    </source>
</evidence>
<keyword evidence="6" id="KW-0808">Transferase</keyword>
<accession>A0A2S5BDH5</accession>
<dbReference type="PANTHER" id="PTHR10859:SF91">
    <property type="entry name" value="DOLICHYL-PHOSPHATE BETA-GLUCOSYLTRANSFERASE"/>
    <property type="match status" value="1"/>
</dbReference>
<sequence length="359" mass="39071">MSGLAAAVAALLGILIVLYTLLVHFSPRDPIEHDSEATYCTAADPENPLPLARLFHPDADTASKDRPSVKLSVVVPAYNESKRIEVMLRPAVEFLETRPVDTEADGSYELLIVDDGSTDGTSEKALKIAKQLEGEFGAKRGQIKVCRLIRNRGKGGATKHGVLHSSGERILFVDADGATRFEDLALLEEELAAVISAQSDQRAAHGLVVGSRAHLVSTEAVVKRSALRNLLMRGFHLYLSLLGLSSIRDTQCGFKLQTRSTAQLLYPSLHSPGWIFDCELLLLAERSGVPLREVGVRWKEVPGSKLDVIKDSIRMARDLLVIRANYLVGRWAVPSRVETGIPVGGDGIKVNGAEAKKKR</sequence>
<evidence type="ECO:0000256" key="11">
    <source>
        <dbReference type="ARBA" id="ARBA00023136"/>
    </source>
</evidence>
<protein>
    <recommendedName>
        <fullName evidence="4">dolichyl-phosphate beta-glucosyltransferase</fullName>
        <ecNumber evidence="4">2.4.1.117</ecNumber>
    </recommendedName>
</protein>
<evidence type="ECO:0000256" key="1">
    <source>
        <dbReference type="ARBA" id="ARBA00004389"/>
    </source>
</evidence>
<dbReference type="GO" id="GO:0005789">
    <property type="term" value="C:endoplasmic reticulum membrane"/>
    <property type="evidence" value="ECO:0007669"/>
    <property type="project" value="UniProtKB-SubCell"/>
</dbReference>
<dbReference type="OrthoDB" id="3784at2759"/>
<dbReference type="CDD" id="cd04188">
    <property type="entry name" value="DPG_synthase"/>
    <property type="match status" value="1"/>
</dbReference>
<comment type="caution">
    <text evidence="14">The sequence shown here is derived from an EMBL/GenBank/DDBJ whole genome shotgun (WGS) entry which is preliminary data.</text>
</comment>
<keyword evidence="10" id="KW-1133">Transmembrane helix</keyword>
<comment type="pathway">
    <text evidence="2">Protein modification; protein glycosylation.</text>
</comment>
<keyword evidence="9" id="KW-0735">Signal-anchor</keyword>
<gene>
    <name evidence="14" type="ORF">BMF94_2076</name>
</gene>
<dbReference type="Proteomes" id="UP000237144">
    <property type="component" value="Unassembled WGS sequence"/>
</dbReference>
<keyword evidence="15" id="KW-1185">Reference proteome</keyword>
<dbReference type="SUPFAM" id="SSF53448">
    <property type="entry name" value="Nucleotide-diphospho-sugar transferases"/>
    <property type="match status" value="1"/>
</dbReference>
<evidence type="ECO:0000313" key="15">
    <source>
        <dbReference type="Proteomes" id="UP000237144"/>
    </source>
</evidence>
<evidence type="ECO:0000313" key="14">
    <source>
        <dbReference type="EMBL" id="POY74803.1"/>
    </source>
</evidence>